<accession>A0AAW0CWY8</accession>
<comment type="caution">
    <text evidence="2">The sequence shown here is derived from an EMBL/GenBank/DDBJ whole genome shotgun (WGS) entry which is preliminary data.</text>
</comment>
<dbReference type="Proteomes" id="UP001362999">
    <property type="component" value="Unassembled WGS sequence"/>
</dbReference>
<proteinExistence type="predicted"/>
<organism evidence="2 3">
    <name type="scientific">Favolaschia claudopus</name>
    <dbReference type="NCBI Taxonomy" id="2862362"/>
    <lineage>
        <taxon>Eukaryota</taxon>
        <taxon>Fungi</taxon>
        <taxon>Dikarya</taxon>
        <taxon>Basidiomycota</taxon>
        <taxon>Agaricomycotina</taxon>
        <taxon>Agaricomycetes</taxon>
        <taxon>Agaricomycetidae</taxon>
        <taxon>Agaricales</taxon>
        <taxon>Marasmiineae</taxon>
        <taxon>Mycenaceae</taxon>
        <taxon>Favolaschia</taxon>
    </lineage>
</organism>
<dbReference type="EMBL" id="JAWWNJ010000012">
    <property type="protein sequence ID" value="KAK7043413.1"/>
    <property type="molecule type" value="Genomic_DNA"/>
</dbReference>
<reference evidence="2 3" key="1">
    <citation type="journal article" date="2024" name="J Genomics">
        <title>Draft genome sequencing and assembly of Favolaschia claudopus CIRM-BRFM 2984 isolated from oak limbs.</title>
        <authorList>
            <person name="Navarro D."/>
            <person name="Drula E."/>
            <person name="Chaduli D."/>
            <person name="Cazenave R."/>
            <person name="Ahrendt S."/>
            <person name="Wang J."/>
            <person name="Lipzen A."/>
            <person name="Daum C."/>
            <person name="Barry K."/>
            <person name="Grigoriev I.V."/>
            <person name="Favel A."/>
            <person name="Rosso M.N."/>
            <person name="Martin F."/>
        </authorList>
    </citation>
    <scope>NUCLEOTIDE SEQUENCE [LARGE SCALE GENOMIC DNA]</scope>
    <source>
        <strain evidence="2 3">CIRM-BRFM 2984</strain>
    </source>
</reference>
<protein>
    <submittedName>
        <fullName evidence="2">Uncharacterized protein</fullName>
    </submittedName>
</protein>
<dbReference type="AlphaFoldDB" id="A0AAW0CWY8"/>
<feature type="compositionally biased region" description="Basic and acidic residues" evidence="1">
    <location>
        <begin position="172"/>
        <end position="187"/>
    </location>
</feature>
<evidence type="ECO:0000313" key="2">
    <source>
        <dbReference type="EMBL" id="KAK7043413.1"/>
    </source>
</evidence>
<evidence type="ECO:0000256" key="1">
    <source>
        <dbReference type="SAM" id="MobiDB-lite"/>
    </source>
</evidence>
<keyword evidence="3" id="KW-1185">Reference proteome</keyword>
<gene>
    <name evidence="2" type="ORF">R3P38DRAFT_2766983</name>
</gene>
<name>A0AAW0CWY8_9AGAR</name>
<evidence type="ECO:0000313" key="3">
    <source>
        <dbReference type="Proteomes" id="UP001362999"/>
    </source>
</evidence>
<feature type="region of interest" description="Disordered" evidence="1">
    <location>
        <begin position="172"/>
        <end position="200"/>
    </location>
</feature>
<sequence>MPHKSSLLAASHSLLAFESVGKGCRSRHPSTLSSWRRATRTVRRKGDRAVCQLRWRRGLKSAWRWGEAGARDGRSASYKMTVGRRCDISKDRSGQAAADPSRHPRRVGVRPAFEERHDEQRKRMVWPISTTRKVHLELSALTTDRAGMRSSGIVTAMATETRHIRERLAVRKKRSVDEEGRKTEKALHGTPAPRASHTSSIVRCPRHCREQRRRKKLCLRRVKHVGRRDEAPHVCVCVGIGCEQQSKWPRTSRVESRPILPTSRHGLRGRRRSVRMNAKSSLRTKRVEGVGSACILRMLDSGREIVNAPRNAPRHPTLIELKHGFTLLTWEFRARPSSVGVGFKTIDALEDIHSIGTRWLEIARFQRKKAHFSLKIGLDHKSTSSIAFDMNEAAQARLEAQVGVGWVPVLLTFNSHLEETRLAPFSGIKTNS</sequence>